<dbReference type="Proteomes" id="UP001371456">
    <property type="component" value="Unassembled WGS sequence"/>
</dbReference>
<organism evidence="1 2">
    <name type="scientific">Solanum bulbocastanum</name>
    <name type="common">Wild potato</name>
    <dbReference type="NCBI Taxonomy" id="147425"/>
    <lineage>
        <taxon>Eukaryota</taxon>
        <taxon>Viridiplantae</taxon>
        <taxon>Streptophyta</taxon>
        <taxon>Embryophyta</taxon>
        <taxon>Tracheophyta</taxon>
        <taxon>Spermatophyta</taxon>
        <taxon>Magnoliopsida</taxon>
        <taxon>eudicotyledons</taxon>
        <taxon>Gunneridae</taxon>
        <taxon>Pentapetalae</taxon>
        <taxon>asterids</taxon>
        <taxon>lamiids</taxon>
        <taxon>Solanales</taxon>
        <taxon>Solanaceae</taxon>
        <taxon>Solanoideae</taxon>
        <taxon>Solaneae</taxon>
        <taxon>Solanum</taxon>
    </lineage>
</organism>
<sequence length="19" mass="2032">MSTSSGDRVFGTPIKIAQH</sequence>
<accession>A0AAN8YSK2</accession>
<keyword evidence="2" id="KW-1185">Reference proteome</keyword>
<protein>
    <submittedName>
        <fullName evidence="1">Uncharacterized protein</fullName>
    </submittedName>
</protein>
<evidence type="ECO:0000313" key="1">
    <source>
        <dbReference type="EMBL" id="KAK6802847.1"/>
    </source>
</evidence>
<dbReference type="AlphaFoldDB" id="A0AAN8YSK2"/>
<dbReference type="EMBL" id="JBANQN010000001">
    <property type="protein sequence ID" value="KAK6802847.1"/>
    <property type="molecule type" value="Genomic_DNA"/>
</dbReference>
<comment type="caution">
    <text evidence="1">The sequence shown here is derived from an EMBL/GenBank/DDBJ whole genome shotgun (WGS) entry which is preliminary data.</text>
</comment>
<name>A0AAN8YSK2_SOLBU</name>
<evidence type="ECO:0000313" key="2">
    <source>
        <dbReference type="Proteomes" id="UP001371456"/>
    </source>
</evidence>
<reference evidence="1 2" key="1">
    <citation type="submission" date="2024-02" db="EMBL/GenBank/DDBJ databases">
        <title>de novo genome assembly of Solanum bulbocastanum strain 11H21.</title>
        <authorList>
            <person name="Hosaka A.J."/>
        </authorList>
    </citation>
    <scope>NUCLEOTIDE SEQUENCE [LARGE SCALE GENOMIC DNA]</scope>
    <source>
        <tissue evidence="1">Young leaves</tissue>
    </source>
</reference>
<proteinExistence type="predicted"/>
<gene>
    <name evidence="1" type="ORF">RDI58_000631</name>
</gene>